<proteinExistence type="predicted"/>
<evidence type="ECO:0000313" key="3">
    <source>
        <dbReference type="Proteomes" id="UP001589643"/>
    </source>
</evidence>
<protein>
    <submittedName>
        <fullName evidence="2">Uncharacterized protein</fullName>
    </submittedName>
</protein>
<sequence length="106" mass="11518">MDEIVCHIAIADDWGMSRKFGEYEVATRGVPWEPGEYIRACDPADVADVVATVYADVRLPLLRIDCSVAGLARHGVEVTRVDGQPRIHGPIPMNPDAVVGEHPLTA</sequence>
<dbReference type="RefSeq" id="WP_114589105.1">
    <property type="nucleotide sequence ID" value="NZ_JBHLHV010000001.1"/>
</dbReference>
<organism evidence="2 3">
    <name type="scientific">Microbacterium plantarum</name>
    <dbReference type="NCBI Taxonomy" id="1816425"/>
    <lineage>
        <taxon>Bacteria</taxon>
        <taxon>Bacillati</taxon>
        <taxon>Actinomycetota</taxon>
        <taxon>Actinomycetes</taxon>
        <taxon>Micrococcales</taxon>
        <taxon>Microbacteriaceae</taxon>
        <taxon>Microbacterium</taxon>
    </lineage>
</organism>
<dbReference type="Proteomes" id="UP001589643">
    <property type="component" value="Unassembled WGS sequence"/>
</dbReference>
<reference evidence="2 3" key="1">
    <citation type="submission" date="2024-08" db="EMBL/GenBank/DDBJ databases">
        <title>Heavy metals resistant antinobacteria isolated from wastewater.</title>
        <authorList>
            <person name="Roman Ponce B."/>
            <person name="Blanco Mercado M.A."/>
            <person name="Avila Aldana I.N."/>
            <person name="Morales Arrieta S."/>
        </authorList>
    </citation>
    <scope>NUCLEOTIDE SEQUENCE [LARGE SCALE GENOMIC DNA]</scope>
    <source>
        <strain evidence="3">sma-1</strain>
    </source>
</reference>
<keyword evidence="3" id="KW-1185">Reference proteome</keyword>
<gene>
    <name evidence="2" type="ORF">AB7P39_04375</name>
</gene>
<feature type="region of interest" description="Disordered" evidence="1">
    <location>
        <begin position="86"/>
        <end position="106"/>
    </location>
</feature>
<dbReference type="EMBL" id="JBHLHV010000001">
    <property type="protein sequence ID" value="MFB8892077.1"/>
    <property type="molecule type" value="Genomic_DNA"/>
</dbReference>
<evidence type="ECO:0000313" key="2">
    <source>
        <dbReference type="EMBL" id="MFB8892077.1"/>
    </source>
</evidence>
<accession>A0ABV5EQ38</accession>
<name>A0ABV5EQ38_9MICO</name>
<comment type="caution">
    <text evidence="2">The sequence shown here is derived from an EMBL/GenBank/DDBJ whole genome shotgun (WGS) entry which is preliminary data.</text>
</comment>
<evidence type="ECO:0000256" key="1">
    <source>
        <dbReference type="SAM" id="MobiDB-lite"/>
    </source>
</evidence>